<feature type="transmembrane region" description="Helical" evidence="1">
    <location>
        <begin position="329"/>
        <end position="348"/>
    </location>
</feature>
<organism evidence="2 3">
    <name type="scientific">Gracilibacillus oryzae</name>
    <dbReference type="NCBI Taxonomy" id="1672701"/>
    <lineage>
        <taxon>Bacteria</taxon>
        <taxon>Bacillati</taxon>
        <taxon>Bacillota</taxon>
        <taxon>Bacilli</taxon>
        <taxon>Bacillales</taxon>
        <taxon>Bacillaceae</taxon>
        <taxon>Gracilibacillus</taxon>
    </lineage>
</organism>
<evidence type="ECO:0000256" key="1">
    <source>
        <dbReference type="SAM" id="Phobius"/>
    </source>
</evidence>
<feature type="transmembrane region" description="Helical" evidence="1">
    <location>
        <begin position="202"/>
        <end position="220"/>
    </location>
</feature>
<protein>
    <recommendedName>
        <fullName evidence="4">Multi-TM2 domain-containing protein</fullName>
    </recommendedName>
</protein>
<dbReference type="RefSeq" id="WP_153406197.1">
    <property type="nucleotide sequence ID" value="NZ_ML762442.1"/>
</dbReference>
<name>A0A7C8GS44_9BACI</name>
<evidence type="ECO:0008006" key="4">
    <source>
        <dbReference type="Google" id="ProtNLM"/>
    </source>
</evidence>
<dbReference type="OrthoDB" id="82335at2"/>
<feature type="transmembrane region" description="Helical" evidence="1">
    <location>
        <begin position="150"/>
        <end position="172"/>
    </location>
</feature>
<accession>A0A7C8GS44</accession>
<evidence type="ECO:0000313" key="2">
    <source>
        <dbReference type="EMBL" id="KAB8127455.1"/>
    </source>
</evidence>
<feature type="transmembrane region" description="Helical" evidence="1">
    <location>
        <begin position="240"/>
        <end position="259"/>
    </location>
</feature>
<keyword evidence="1" id="KW-0812">Transmembrane</keyword>
<keyword evidence="3" id="KW-1185">Reference proteome</keyword>
<keyword evidence="1" id="KW-1133">Transmembrane helix</keyword>
<keyword evidence="1" id="KW-0472">Membrane</keyword>
<gene>
    <name evidence="2" type="ORF">F9U64_17565</name>
</gene>
<dbReference type="AlphaFoldDB" id="A0A7C8GS44"/>
<feature type="transmembrane region" description="Helical" evidence="1">
    <location>
        <begin position="126"/>
        <end position="144"/>
    </location>
</feature>
<dbReference type="Proteomes" id="UP000480246">
    <property type="component" value="Unassembled WGS sequence"/>
</dbReference>
<proteinExistence type="predicted"/>
<feature type="transmembrane region" description="Helical" evidence="1">
    <location>
        <begin position="288"/>
        <end position="309"/>
    </location>
</feature>
<comment type="caution">
    <text evidence="2">The sequence shown here is derived from an EMBL/GenBank/DDBJ whole genome shotgun (WGS) entry which is preliminary data.</text>
</comment>
<evidence type="ECO:0000313" key="3">
    <source>
        <dbReference type="Proteomes" id="UP000480246"/>
    </source>
</evidence>
<feature type="transmembrane region" description="Helical" evidence="1">
    <location>
        <begin position="28"/>
        <end position="49"/>
    </location>
</feature>
<sequence length="358" mass="40673">MNKSPILALFLALFPGFGHIYLGYKVRGVLYPLFFLGALGLGIVTGILIYSDAAFLLFFALAGAVWFINMMDIIITLISRKAVPAANTGDDYSTSNLIQNERFTTILLSFMPGVGHFYLGLTHRGLTLLAAFFGIISMVLFISFLTSGVFMIFLLALPIIWVYGLFDVIQLLNKKQAGEILQDNTIMDDFDQLRQENKKSKILATALSIFPGAGHMYLGLQKRGLQLMAAFLLSIYILDVLHLTFFLFVIPIIWFFSFFDALQSANKYEEGSLDDIPIFRQLANHQRWLGLGLILLGCFYLLDSIFMPFIADQFREIYDIYIWHYYDQYFQVTIVCLLLIGSGLRLMIGTKKRKQVKE</sequence>
<feature type="transmembrane region" description="Helical" evidence="1">
    <location>
        <begin position="56"/>
        <end position="78"/>
    </location>
</feature>
<reference evidence="2 3" key="1">
    <citation type="submission" date="2019-10" db="EMBL/GenBank/DDBJ databases">
        <title>Gracilibacillus sp. nov. isolated from rice seeds.</title>
        <authorList>
            <person name="He S."/>
        </authorList>
    </citation>
    <scope>NUCLEOTIDE SEQUENCE [LARGE SCALE GENOMIC DNA]</scope>
    <source>
        <strain evidence="2 3">TD8</strain>
    </source>
</reference>
<dbReference type="EMBL" id="WEID01000091">
    <property type="protein sequence ID" value="KAB8127455.1"/>
    <property type="molecule type" value="Genomic_DNA"/>
</dbReference>